<proteinExistence type="inferred from homology"/>
<sequence>MTVVELDAIACQKDRGTQKPGYIRERTTKILQIASLLVLQESSRKSVIDDQILDDSSAVPSRVSSSDELTFAFERMHGFSTVDGFMEITECLADMIKYVANEPSVGLFYVQHHTQNAVPNVVSLKNNVVEKSRETTLHTEDSEDSINMVRSMKECGFPIADEMIRDIKKSLVTMSTKQPRRGLIRNPISGFQMGRASSWGPATWGRSAVFDQEENRRSGNYLSSVLKSAKQKASNFKWPQLDPKESTQTKDEKLLLFPTPSVSVTSASTGSSLPDVEADELPLSSQIEDDPLQEEQNDVSLPSKNLVIVSENFDDFKADKEAQLEEWLGVTDNPHNHRDASDAERAFT</sequence>
<dbReference type="PANTHER" id="PTHR21146:SF0">
    <property type="entry name" value="BLOC-1-RELATED COMPLEX SUBUNIT 8"/>
    <property type="match status" value="1"/>
</dbReference>
<evidence type="ECO:0000256" key="3">
    <source>
        <dbReference type="ARBA" id="ARBA00023136"/>
    </source>
</evidence>
<feature type="compositionally biased region" description="Basic and acidic residues" evidence="5">
    <location>
        <begin position="334"/>
        <end position="348"/>
    </location>
</feature>
<evidence type="ECO:0000256" key="5">
    <source>
        <dbReference type="SAM" id="MobiDB-lite"/>
    </source>
</evidence>
<protein>
    <submittedName>
        <fullName evidence="6">Uncharacterized protein</fullName>
    </submittedName>
</protein>
<dbReference type="EMBL" id="PKMF04000186">
    <property type="protein sequence ID" value="KAK7844378.1"/>
    <property type="molecule type" value="Genomic_DNA"/>
</dbReference>
<accession>A0AAW0L1F1</accession>
<evidence type="ECO:0000313" key="7">
    <source>
        <dbReference type="Proteomes" id="UP000237347"/>
    </source>
</evidence>
<reference evidence="6 7" key="1">
    <citation type="journal article" date="2018" name="Sci. Data">
        <title>The draft genome sequence of cork oak.</title>
        <authorList>
            <person name="Ramos A.M."/>
            <person name="Usie A."/>
            <person name="Barbosa P."/>
            <person name="Barros P.M."/>
            <person name="Capote T."/>
            <person name="Chaves I."/>
            <person name="Simoes F."/>
            <person name="Abreu I."/>
            <person name="Carrasquinho I."/>
            <person name="Faro C."/>
            <person name="Guimaraes J.B."/>
            <person name="Mendonca D."/>
            <person name="Nobrega F."/>
            <person name="Rodrigues L."/>
            <person name="Saibo N.J.M."/>
            <person name="Varela M.C."/>
            <person name="Egas C."/>
            <person name="Matos J."/>
            <person name="Miguel C.M."/>
            <person name="Oliveira M.M."/>
            <person name="Ricardo C.P."/>
            <person name="Goncalves S."/>
        </authorList>
    </citation>
    <scope>NUCLEOTIDE SEQUENCE [LARGE SCALE GENOMIC DNA]</scope>
    <source>
        <strain evidence="7">cv. HL8</strain>
    </source>
</reference>
<evidence type="ECO:0000256" key="1">
    <source>
        <dbReference type="ARBA" id="ARBA00004656"/>
    </source>
</evidence>
<dbReference type="Proteomes" id="UP000237347">
    <property type="component" value="Unassembled WGS sequence"/>
</dbReference>
<name>A0AAW0L1F1_QUESU</name>
<keyword evidence="7" id="KW-1185">Reference proteome</keyword>
<dbReference type="GO" id="GO:0005765">
    <property type="term" value="C:lysosomal membrane"/>
    <property type="evidence" value="ECO:0007669"/>
    <property type="project" value="UniProtKB-SubCell"/>
</dbReference>
<feature type="region of interest" description="Disordered" evidence="5">
    <location>
        <begin position="327"/>
        <end position="348"/>
    </location>
</feature>
<organism evidence="6 7">
    <name type="scientific">Quercus suber</name>
    <name type="common">Cork oak</name>
    <dbReference type="NCBI Taxonomy" id="58331"/>
    <lineage>
        <taxon>Eukaryota</taxon>
        <taxon>Viridiplantae</taxon>
        <taxon>Streptophyta</taxon>
        <taxon>Embryophyta</taxon>
        <taxon>Tracheophyta</taxon>
        <taxon>Spermatophyta</taxon>
        <taxon>Magnoliopsida</taxon>
        <taxon>eudicotyledons</taxon>
        <taxon>Gunneridae</taxon>
        <taxon>Pentapetalae</taxon>
        <taxon>rosids</taxon>
        <taxon>fabids</taxon>
        <taxon>Fagales</taxon>
        <taxon>Fagaceae</taxon>
        <taxon>Quercus</taxon>
    </lineage>
</organism>
<evidence type="ECO:0000256" key="2">
    <source>
        <dbReference type="ARBA" id="ARBA00010463"/>
    </source>
</evidence>
<gene>
    <name evidence="6" type="ORF">CFP56_010912</name>
</gene>
<comment type="caution">
    <text evidence="6">The sequence shown here is derived from an EMBL/GenBank/DDBJ whole genome shotgun (WGS) entry which is preliminary data.</text>
</comment>
<keyword evidence="4" id="KW-0458">Lysosome</keyword>
<dbReference type="PANTHER" id="PTHR21146">
    <property type="entry name" value="MEF2B PROTEIN"/>
    <property type="match status" value="1"/>
</dbReference>
<evidence type="ECO:0000256" key="4">
    <source>
        <dbReference type="ARBA" id="ARBA00023228"/>
    </source>
</evidence>
<evidence type="ECO:0000313" key="6">
    <source>
        <dbReference type="EMBL" id="KAK7844378.1"/>
    </source>
</evidence>
<comment type="similarity">
    <text evidence="2">Belongs to the BORCS8 family.</text>
</comment>
<keyword evidence="3" id="KW-0472">Membrane</keyword>
<comment type="subcellular location">
    <subcellularLocation>
        <location evidence="1">Lysosome membrane</location>
    </subcellularLocation>
</comment>
<dbReference type="Pfam" id="PF10167">
    <property type="entry name" value="BORCS8"/>
    <property type="match status" value="1"/>
</dbReference>
<dbReference type="InterPro" id="IPR019320">
    <property type="entry name" value="BORCS8"/>
</dbReference>
<dbReference type="AlphaFoldDB" id="A0AAW0L1F1"/>